<dbReference type="OrthoDB" id="9778690at2"/>
<dbReference type="Gene3D" id="3.30.559.10">
    <property type="entry name" value="Chloramphenicol acetyltransferase-like domain"/>
    <property type="match status" value="1"/>
</dbReference>
<evidence type="ECO:0000259" key="1">
    <source>
        <dbReference type="Pfam" id="PF00668"/>
    </source>
</evidence>
<dbReference type="InterPro" id="IPR023213">
    <property type="entry name" value="CAT-like_dom_sf"/>
</dbReference>
<keyword evidence="3" id="KW-1185">Reference proteome</keyword>
<reference evidence="2 3" key="1">
    <citation type="submission" date="2018-06" db="EMBL/GenBank/DDBJ databases">
        <title>Genomic Encyclopedia of Archaeal and Bacterial Type Strains, Phase II (KMG-II): from individual species to whole genera.</title>
        <authorList>
            <person name="Goeker M."/>
        </authorList>
    </citation>
    <scope>NUCLEOTIDE SEQUENCE [LARGE SCALE GENOMIC DNA]</scope>
    <source>
        <strain evidence="2 3">DSM 23857</strain>
    </source>
</reference>
<name>A0A327RB46_9BACT</name>
<comment type="caution">
    <text evidence="2">The sequence shown here is derived from an EMBL/GenBank/DDBJ whole genome shotgun (WGS) entry which is preliminary data.</text>
</comment>
<dbReference type="SUPFAM" id="SSF52777">
    <property type="entry name" value="CoA-dependent acyltransferases"/>
    <property type="match status" value="2"/>
</dbReference>
<evidence type="ECO:0000313" key="2">
    <source>
        <dbReference type="EMBL" id="RAJ11157.1"/>
    </source>
</evidence>
<proteinExistence type="predicted"/>
<dbReference type="InterPro" id="IPR001242">
    <property type="entry name" value="Condensation_dom"/>
</dbReference>
<organism evidence="2 3">
    <name type="scientific">Chitinophaga skermanii</name>
    <dbReference type="NCBI Taxonomy" id="331697"/>
    <lineage>
        <taxon>Bacteria</taxon>
        <taxon>Pseudomonadati</taxon>
        <taxon>Bacteroidota</taxon>
        <taxon>Chitinophagia</taxon>
        <taxon>Chitinophagales</taxon>
        <taxon>Chitinophagaceae</taxon>
        <taxon>Chitinophaga</taxon>
    </lineage>
</organism>
<protein>
    <submittedName>
        <fullName evidence="2">Condensation domain-containing protein</fullName>
    </submittedName>
</protein>
<feature type="domain" description="Condensation" evidence="1">
    <location>
        <begin position="10"/>
        <end position="446"/>
    </location>
</feature>
<dbReference type="AlphaFoldDB" id="A0A327RB46"/>
<accession>A0A327RB46</accession>
<dbReference type="GO" id="GO:0003824">
    <property type="term" value="F:catalytic activity"/>
    <property type="evidence" value="ECO:0007669"/>
    <property type="project" value="InterPro"/>
</dbReference>
<sequence>MKIIANAGYIQRREYLLYRIRSDHYPFNMQRSFSIPHFDHAYFNSFLQHVVTKHEILRTTYEMKDGRLLQIIHPVANMPLEVDYFDLRGMAGEAQQSFMEAKKTHQRALAFNFETGPLFRVMVCSLQIDLHMVTVTGHHLAFDEFSFKVFDAEGAYFYSNQVVIPPVFDYRHYTAWEEKILYTQAGQAFREIWKREMQEGLPTYDCVPFERKVAKLEKIQTKIDTVKKRMEAIGWIDQEVLAPVTRRYCGSDGGLFTIVLDADHKKVIWNCSKKYNVSLSAVFIGYFLWEMYKISGQSRFAIDIPVAPRTTKQYQNSIGWMTIQGMGFFEPALENSLPGFLEQVNNRLFEMHHYGLYPYEQVGSCLPGVVGAEIPMFFNLNYPDHLYEFKHKPAAASQGITCYQQLALFVNVFENAVTLDVAYDNDLFTQSEIQSITDQYIRRLIQSDTIPASLHKIVVNE</sequence>
<dbReference type="Gene3D" id="3.30.559.30">
    <property type="entry name" value="Nonribosomal peptide synthetase, condensation domain"/>
    <property type="match status" value="2"/>
</dbReference>
<dbReference type="EMBL" id="QLLL01000001">
    <property type="protein sequence ID" value="RAJ11157.1"/>
    <property type="molecule type" value="Genomic_DNA"/>
</dbReference>
<dbReference type="RefSeq" id="WP_111596252.1">
    <property type="nucleotide sequence ID" value="NZ_QLLL01000001.1"/>
</dbReference>
<gene>
    <name evidence="2" type="ORF">LX64_00765</name>
</gene>
<dbReference type="Proteomes" id="UP000249547">
    <property type="component" value="Unassembled WGS sequence"/>
</dbReference>
<evidence type="ECO:0000313" key="3">
    <source>
        <dbReference type="Proteomes" id="UP000249547"/>
    </source>
</evidence>
<dbReference type="Pfam" id="PF00668">
    <property type="entry name" value="Condensation"/>
    <property type="match status" value="1"/>
</dbReference>